<evidence type="ECO:0000256" key="12">
    <source>
        <dbReference type="ARBA" id="ARBA00044309"/>
    </source>
</evidence>
<comment type="catalytic activity">
    <reaction evidence="6">
        <text>1,2-dihexadecanoyl-sn-glycero-3-phospho-(1D-myo-inositol-3,4,5-trisphosphate) + H2O = 1,2-dihexadecanoyl-sn-glycero-3-phospho-(1D-myo-inositol-4,5-bisphosphate) + phosphate</text>
        <dbReference type="Rhea" id="RHEA:43560"/>
        <dbReference type="ChEBI" id="CHEBI:15377"/>
        <dbReference type="ChEBI" id="CHEBI:43474"/>
        <dbReference type="ChEBI" id="CHEBI:83420"/>
        <dbReference type="ChEBI" id="CHEBI:83423"/>
    </reaction>
    <physiologicalReaction direction="left-to-right" evidence="6">
        <dbReference type="Rhea" id="RHEA:43561"/>
    </physiologicalReaction>
</comment>
<dbReference type="InterPro" id="IPR014020">
    <property type="entry name" value="Tensin_C2-dom"/>
</dbReference>
<comment type="catalytic activity">
    <reaction evidence="7">
        <text>1,2-dioctanoyl-sn-glycero-3-phospho-(1D-myo-inositol-3,4,5-trisphosphate) + H2O = 1,2-dioctanoyl-sn-glycero-3-phospho-(1D-myo-inositol-4,5-bisphosphate) + phosphate</text>
        <dbReference type="Rhea" id="RHEA:43552"/>
        <dbReference type="ChEBI" id="CHEBI:15377"/>
        <dbReference type="ChEBI" id="CHEBI:43474"/>
        <dbReference type="ChEBI" id="CHEBI:83416"/>
        <dbReference type="ChEBI" id="CHEBI:83419"/>
    </reaction>
    <physiologicalReaction direction="left-to-right" evidence="7">
        <dbReference type="Rhea" id="RHEA:43553"/>
    </physiologicalReaction>
</comment>
<dbReference type="SUPFAM" id="SSF52799">
    <property type="entry name" value="(Phosphotyrosine protein) phosphatases II"/>
    <property type="match status" value="1"/>
</dbReference>
<dbReference type="PROSITE" id="PS50056">
    <property type="entry name" value="TYR_PHOSPHATASE_2"/>
    <property type="match status" value="1"/>
</dbReference>
<dbReference type="GO" id="GO:0004722">
    <property type="term" value="F:protein serine/threonine phosphatase activity"/>
    <property type="evidence" value="ECO:0007669"/>
    <property type="project" value="UniProtKB-EC"/>
</dbReference>
<keyword evidence="4" id="KW-0963">Cytoplasm</keyword>
<organism evidence="19 20">
    <name type="scientific">Ridgeia piscesae</name>
    <name type="common">Tubeworm</name>
    <dbReference type="NCBI Taxonomy" id="27915"/>
    <lineage>
        <taxon>Eukaryota</taxon>
        <taxon>Metazoa</taxon>
        <taxon>Spiralia</taxon>
        <taxon>Lophotrochozoa</taxon>
        <taxon>Annelida</taxon>
        <taxon>Polychaeta</taxon>
        <taxon>Sedentaria</taxon>
        <taxon>Canalipalpata</taxon>
        <taxon>Sabellida</taxon>
        <taxon>Siboglinidae</taxon>
        <taxon>Ridgeia</taxon>
    </lineage>
</organism>
<dbReference type="EC" id="3.1.3.67" evidence="2"/>
<dbReference type="Pfam" id="PF22785">
    <property type="entry name" value="Tc-R-P"/>
    <property type="match status" value="1"/>
</dbReference>
<dbReference type="GO" id="GO:0042995">
    <property type="term" value="C:cell projection"/>
    <property type="evidence" value="ECO:0007669"/>
    <property type="project" value="UniProtKB-ARBA"/>
</dbReference>
<dbReference type="GO" id="GO:0005829">
    <property type="term" value="C:cytosol"/>
    <property type="evidence" value="ECO:0007669"/>
    <property type="project" value="TreeGrafter"/>
</dbReference>
<keyword evidence="20" id="KW-1185">Reference proteome</keyword>
<evidence type="ECO:0000256" key="3">
    <source>
        <dbReference type="ARBA" id="ARBA00013081"/>
    </source>
</evidence>
<dbReference type="GO" id="GO:0050793">
    <property type="term" value="P:regulation of developmental process"/>
    <property type="evidence" value="ECO:0007669"/>
    <property type="project" value="UniProtKB-ARBA"/>
</dbReference>
<evidence type="ECO:0000256" key="14">
    <source>
        <dbReference type="ARBA" id="ARBA00048832"/>
    </source>
</evidence>
<dbReference type="Proteomes" id="UP001209878">
    <property type="component" value="Unassembled WGS sequence"/>
</dbReference>
<dbReference type="GO" id="GO:0008285">
    <property type="term" value="P:negative regulation of cell population proliferation"/>
    <property type="evidence" value="ECO:0007669"/>
    <property type="project" value="TreeGrafter"/>
</dbReference>
<sequence>MKFAFDDHHPPQLELIQSFCEDVDSWLVKDDRNIVAIHCKAGKGRTGVMICAYLLHRGRFNNADEALRYYGQVRTMDDKGVTIPSQRRYVQYYGQLVKQKLAYKPVPLLLKAIKFHTIPMFNGGSCSPLFVVHNLKVKVFTSPIYDTAKKGDTTQYLELEQPVPVCGDVMVEFFNKPKMMKKVKQK</sequence>
<feature type="domain" description="C2 tensin-type" evidence="18">
    <location>
        <begin position="105"/>
        <end position="186"/>
    </location>
</feature>
<evidence type="ECO:0000256" key="6">
    <source>
        <dbReference type="ARBA" id="ARBA00034256"/>
    </source>
</evidence>
<dbReference type="GO" id="GO:0005886">
    <property type="term" value="C:plasma membrane"/>
    <property type="evidence" value="ECO:0007669"/>
    <property type="project" value="TreeGrafter"/>
</dbReference>
<name>A0AAD9KT08_RIDPI</name>
<dbReference type="PROSITE" id="PS51182">
    <property type="entry name" value="C2_TENSIN"/>
    <property type="match status" value="1"/>
</dbReference>
<dbReference type="GO" id="GO:0043491">
    <property type="term" value="P:phosphatidylinositol 3-kinase/protein kinase B signal transduction"/>
    <property type="evidence" value="ECO:0007669"/>
    <property type="project" value="TreeGrafter"/>
</dbReference>
<dbReference type="Gene3D" id="3.90.190.10">
    <property type="entry name" value="Protein tyrosine phosphatase superfamily"/>
    <property type="match status" value="1"/>
</dbReference>
<evidence type="ECO:0000259" key="18">
    <source>
        <dbReference type="PROSITE" id="PS51182"/>
    </source>
</evidence>
<evidence type="ECO:0000256" key="11">
    <source>
        <dbReference type="ARBA" id="ARBA00043762"/>
    </source>
</evidence>
<dbReference type="InterPro" id="IPR000387">
    <property type="entry name" value="Tyr_Pase_dom"/>
</dbReference>
<dbReference type="EMBL" id="JAODUO010000617">
    <property type="protein sequence ID" value="KAK2177124.1"/>
    <property type="molecule type" value="Genomic_DNA"/>
</dbReference>
<comment type="catalytic activity">
    <reaction evidence="14">
        <text>O-phospho-L-threonyl-[protein] + H2O = L-threonyl-[protein] + phosphate</text>
        <dbReference type="Rhea" id="RHEA:47004"/>
        <dbReference type="Rhea" id="RHEA-COMP:11060"/>
        <dbReference type="Rhea" id="RHEA-COMP:11605"/>
        <dbReference type="ChEBI" id="CHEBI:15377"/>
        <dbReference type="ChEBI" id="CHEBI:30013"/>
        <dbReference type="ChEBI" id="CHEBI:43474"/>
        <dbReference type="ChEBI" id="CHEBI:61977"/>
        <dbReference type="EC" id="3.1.3.16"/>
    </reaction>
    <physiologicalReaction direction="left-to-right" evidence="14">
        <dbReference type="Rhea" id="RHEA:47005"/>
    </physiologicalReaction>
</comment>
<keyword evidence="5" id="KW-0378">Hydrolase</keyword>
<dbReference type="PANTHER" id="PTHR12305">
    <property type="entry name" value="PHOSPHATASE WITH HOMOLOGY TO TENSIN"/>
    <property type="match status" value="1"/>
</dbReference>
<reference evidence="19" key="1">
    <citation type="journal article" date="2023" name="Mol. Biol. Evol.">
        <title>Third-Generation Sequencing Reveals the Adaptive Role of the Epigenome in Three Deep-Sea Polychaetes.</title>
        <authorList>
            <person name="Perez M."/>
            <person name="Aroh O."/>
            <person name="Sun Y."/>
            <person name="Lan Y."/>
            <person name="Juniper S.K."/>
            <person name="Young C.R."/>
            <person name="Angers B."/>
            <person name="Qian P.Y."/>
        </authorList>
    </citation>
    <scope>NUCLEOTIDE SEQUENCE</scope>
    <source>
        <strain evidence="19">R07B-5</strain>
    </source>
</reference>
<dbReference type="GO" id="GO:0051896">
    <property type="term" value="P:regulation of phosphatidylinositol 3-kinase/protein kinase B signal transduction"/>
    <property type="evidence" value="ECO:0007669"/>
    <property type="project" value="TreeGrafter"/>
</dbReference>
<dbReference type="EC" id="3.1.3.16" evidence="3"/>
<evidence type="ECO:0000256" key="1">
    <source>
        <dbReference type="ARBA" id="ARBA00004496"/>
    </source>
</evidence>
<evidence type="ECO:0000256" key="8">
    <source>
        <dbReference type="ARBA" id="ARBA00034338"/>
    </source>
</evidence>
<dbReference type="InterPro" id="IPR035892">
    <property type="entry name" value="C2_domain_sf"/>
</dbReference>
<comment type="catalytic activity">
    <reaction evidence="9">
        <text>1D-myo-inositol 1,3,4,5-tetrakisphosphate + H2O = 1D-myo-inositol 1,4,5-trisphosphate + phosphate</text>
        <dbReference type="Rhea" id="RHEA:77155"/>
        <dbReference type="ChEBI" id="CHEBI:15377"/>
        <dbReference type="ChEBI" id="CHEBI:43474"/>
        <dbReference type="ChEBI" id="CHEBI:57895"/>
        <dbReference type="ChEBI" id="CHEBI:203600"/>
    </reaction>
    <physiologicalReaction direction="left-to-right" evidence="9">
        <dbReference type="Rhea" id="RHEA:77156"/>
    </physiologicalReaction>
</comment>
<comment type="caution">
    <text evidence="19">The sequence shown here is derived from an EMBL/GenBank/DDBJ whole genome shotgun (WGS) entry which is preliminary data.</text>
</comment>
<accession>A0AAD9KT08</accession>
<dbReference type="PROSITE" id="PS00383">
    <property type="entry name" value="TYR_PHOSPHATASE_1"/>
    <property type="match status" value="1"/>
</dbReference>
<dbReference type="GO" id="GO:0005634">
    <property type="term" value="C:nucleus"/>
    <property type="evidence" value="ECO:0007669"/>
    <property type="project" value="TreeGrafter"/>
</dbReference>
<dbReference type="Pfam" id="PF10409">
    <property type="entry name" value="PTEN_C2"/>
    <property type="match status" value="1"/>
</dbReference>
<evidence type="ECO:0000256" key="7">
    <source>
        <dbReference type="ARBA" id="ARBA00034268"/>
    </source>
</evidence>
<comment type="catalytic activity">
    <reaction evidence="15">
        <text>O-phospho-L-tyrosyl-[protein] + H2O = L-tyrosyl-[protein] + phosphate</text>
        <dbReference type="Rhea" id="RHEA:10684"/>
        <dbReference type="Rhea" id="RHEA-COMP:10136"/>
        <dbReference type="Rhea" id="RHEA-COMP:20101"/>
        <dbReference type="ChEBI" id="CHEBI:15377"/>
        <dbReference type="ChEBI" id="CHEBI:43474"/>
        <dbReference type="ChEBI" id="CHEBI:46858"/>
        <dbReference type="ChEBI" id="CHEBI:61978"/>
        <dbReference type="EC" id="3.1.3.48"/>
    </reaction>
    <physiologicalReaction direction="left-to-right" evidence="15">
        <dbReference type="Rhea" id="RHEA:10685"/>
    </physiologicalReaction>
</comment>
<comment type="catalytic activity">
    <reaction evidence="11">
        <text>1D-myo-inositol 1,3,4,5,6-pentakisphosphate + H2O = 1D-myo-inositol 1,4,5,6-tetrakisphosphate + phosphate</text>
        <dbReference type="Rhea" id="RHEA:77143"/>
        <dbReference type="ChEBI" id="CHEBI:15377"/>
        <dbReference type="ChEBI" id="CHEBI:43474"/>
        <dbReference type="ChEBI" id="CHEBI:57627"/>
        <dbReference type="ChEBI" id="CHEBI:57733"/>
    </reaction>
    <physiologicalReaction direction="left-to-right" evidence="11">
        <dbReference type="Rhea" id="RHEA:77144"/>
    </physiologicalReaction>
</comment>
<dbReference type="InterPro" id="IPR029021">
    <property type="entry name" value="Prot-tyrosine_phosphatase-like"/>
</dbReference>
<feature type="domain" description="Tyrosine specific protein phosphatases" evidence="16">
    <location>
        <begin position="17"/>
        <end position="88"/>
    </location>
</feature>
<dbReference type="InterPro" id="IPR016130">
    <property type="entry name" value="Tyr_Pase_AS"/>
</dbReference>
<dbReference type="SMART" id="SM01326">
    <property type="entry name" value="PTEN_C2"/>
    <property type="match status" value="1"/>
</dbReference>
<evidence type="ECO:0000256" key="10">
    <source>
        <dbReference type="ARBA" id="ARBA00043760"/>
    </source>
</evidence>
<dbReference type="AlphaFoldDB" id="A0AAD9KT08"/>
<evidence type="ECO:0000256" key="4">
    <source>
        <dbReference type="ARBA" id="ARBA00022490"/>
    </source>
</evidence>
<dbReference type="PANTHER" id="PTHR12305:SF81">
    <property type="entry name" value="PHOSPHATIDYLINOSITOL 3,4,5-TRISPHOSPHATE 3-PHOSPHATASE AND DUAL-SPECIFICITY PROTEIN PHOSPHATASE PTEN"/>
    <property type="match status" value="1"/>
</dbReference>
<evidence type="ECO:0000313" key="19">
    <source>
        <dbReference type="EMBL" id="KAK2177124.1"/>
    </source>
</evidence>
<comment type="catalytic activity">
    <reaction evidence="10">
        <text>a 1,2-diacyl-sn-glycero-3-phospho-(1D-myo-inositol-3,4,5-trisphosphate) + H2O = a 1,2-diacyl-sn-glycero-3-phospho-(1D-myo-inositol-4,5-bisphosphate) + phosphate</text>
        <dbReference type="Rhea" id="RHEA:25017"/>
        <dbReference type="ChEBI" id="CHEBI:15377"/>
        <dbReference type="ChEBI" id="CHEBI:43474"/>
        <dbReference type="ChEBI" id="CHEBI:57836"/>
        <dbReference type="ChEBI" id="CHEBI:58456"/>
        <dbReference type="EC" id="3.1.3.67"/>
    </reaction>
    <physiologicalReaction direction="left-to-right" evidence="10">
        <dbReference type="Rhea" id="RHEA:25018"/>
    </physiologicalReaction>
</comment>
<dbReference type="GO" id="GO:0048870">
    <property type="term" value="P:cell motility"/>
    <property type="evidence" value="ECO:0007669"/>
    <property type="project" value="TreeGrafter"/>
</dbReference>
<dbReference type="GO" id="GO:0004725">
    <property type="term" value="F:protein tyrosine phosphatase activity"/>
    <property type="evidence" value="ECO:0007669"/>
    <property type="project" value="UniProtKB-EC"/>
</dbReference>
<evidence type="ECO:0000259" key="16">
    <source>
        <dbReference type="PROSITE" id="PS50056"/>
    </source>
</evidence>
<comment type="catalytic activity">
    <reaction evidence="13">
        <text>O-phospho-L-seryl-[protein] + H2O = L-seryl-[protein] + phosphate</text>
        <dbReference type="Rhea" id="RHEA:20629"/>
        <dbReference type="Rhea" id="RHEA-COMP:9863"/>
        <dbReference type="Rhea" id="RHEA-COMP:11604"/>
        <dbReference type="ChEBI" id="CHEBI:15377"/>
        <dbReference type="ChEBI" id="CHEBI:29999"/>
        <dbReference type="ChEBI" id="CHEBI:43474"/>
        <dbReference type="ChEBI" id="CHEBI:83421"/>
        <dbReference type="EC" id="3.1.3.16"/>
    </reaction>
    <physiologicalReaction direction="left-to-right" evidence="13">
        <dbReference type="Rhea" id="RHEA:20630"/>
    </physiologicalReaction>
</comment>
<dbReference type="SUPFAM" id="SSF49562">
    <property type="entry name" value="C2 domain (Calcium/lipid-binding domain, CaLB)"/>
    <property type="match status" value="1"/>
</dbReference>
<dbReference type="GO" id="GO:0016314">
    <property type="term" value="F:phosphatidylinositol-3,4,5-trisphosphate 3-phosphatase activity"/>
    <property type="evidence" value="ECO:0007669"/>
    <property type="project" value="UniProtKB-EC"/>
</dbReference>
<comment type="subcellular location">
    <subcellularLocation>
        <location evidence="1">Cytoplasm</location>
    </subcellularLocation>
</comment>
<evidence type="ECO:0000256" key="5">
    <source>
        <dbReference type="ARBA" id="ARBA00022801"/>
    </source>
</evidence>
<dbReference type="PROSITE" id="PS51181">
    <property type="entry name" value="PPASE_TENSIN"/>
    <property type="match status" value="1"/>
</dbReference>
<proteinExistence type="predicted"/>
<evidence type="ECO:0000256" key="2">
    <source>
        <dbReference type="ARBA" id="ARBA00013015"/>
    </source>
</evidence>
<dbReference type="GO" id="GO:0046856">
    <property type="term" value="P:phosphatidylinositol dephosphorylation"/>
    <property type="evidence" value="ECO:0007669"/>
    <property type="project" value="TreeGrafter"/>
</dbReference>
<gene>
    <name evidence="19" type="ORF">NP493_618g01077</name>
</gene>
<evidence type="ECO:0000256" key="15">
    <source>
        <dbReference type="ARBA" id="ARBA00051341"/>
    </source>
</evidence>
<evidence type="ECO:0000256" key="9">
    <source>
        <dbReference type="ARBA" id="ARBA00043734"/>
    </source>
</evidence>
<dbReference type="InterPro" id="IPR029023">
    <property type="entry name" value="Tensin_phosphatase"/>
</dbReference>
<dbReference type="Gene3D" id="2.60.40.1110">
    <property type="match status" value="1"/>
</dbReference>
<feature type="domain" description="Phosphatase tensin-type" evidence="17">
    <location>
        <begin position="1"/>
        <end position="100"/>
    </location>
</feature>
<evidence type="ECO:0000256" key="13">
    <source>
        <dbReference type="ARBA" id="ARBA00047986"/>
    </source>
</evidence>
<dbReference type="InterPro" id="IPR051281">
    <property type="entry name" value="Dual-spec_lipid-protein_phosph"/>
</dbReference>
<protein>
    <recommendedName>
        <fullName evidence="8">Phosphatidylinositol 3,4,5-trisphosphate 3-phosphatase and dual-specificity protein phosphatase PTEN</fullName>
        <ecNumber evidence="3">3.1.3.16</ecNumber>
        <ecNumber evidence="2">3.1.3.67</ecNumber>
    </recommendedName>
    <alternativeName>
        <fullName evidence="12">Inositol polyphosphate 3-phosphatase</fullName>
    </alternativeName>
</protein>
<evidence type="ECO:0000313" key="20">
    <source>
        <dbReference type="Proteomes" id="UP001209878"/>
    </source>
</evidence>
<evidence type="ECO:0000259" key="17">
    <source>
        <dbReference type="PROSITE" id="PS51181"/>
    </source>
</evidence>